<name>A0A1J5QDY4_9ZZZZ</name>
<accession>A0A1J5QDY4</accession>
<evidence type="ECO:0000313" key="1">
    <source>
        <dbReference type="EMBL" id="OIQ74165.1"/>
    </source>
</evidence>
<sequence length="50" mass="5028">MVSPSVLVELMVTSPGTVWNCFSNGSATELAMVSGLAPGSAAETLITGRS</sequence>
<organism evidence="1">
    <name type="scientific">mine drainage metagenome</name>
    <dbReference type="NCBI Taxonomy" id="410659"/>
    <lineage>
        <taxon>unclassified sequences</taxon>
        <taxon>metagenomes</taxon>
        <taxon>ecological metagenomes</taxon>
    </lineage>
</organism>
<dbReference type="EMBL" id="MLJW01002602">
    <property type="protein sequence ID" value="OIQ74165.1"/>
    <property type="molecule type" value="Genomic_DNA"/>
</dbReference>
<protein>
    <submittedName>
        <fullName evidence="1">Uncharacterized protein</fullName>
    </submittedName>
</protein>
<proteinExistence type="predicted"/>
<dbReference type="AlphaFoldDB" id="A0A1J5QDY4"/>
<comment type="caution">
    <text evidence="1">The sequence shown here is derived from an EMBL/GenBank/DDBJ whole genome shotgun (WGS) entry which is preliminary data.</text>
</comment>
<reference evidence="1" key="1">
    <citation type="submission" date="2016-10" db="EMBL/GenBank/DDBJ databases">
        <title>Sequence of Gallionella enrichment culture.</title>
        <authorList>
            <person name="Poehlein A."/>
            <person name="Muehling M."/>
            <person name="Daniel R."/>
        </authorList>
    </citation>
    <scope>NUCLEOTIDE SEQUENCE</scope>
</reference>
<gene>
    <name evidence="1" type="ORF">GALL_441880</name>
</gene>